<evidence type="ECO:0000256" key="8">
    <source>
        <dbReference type="SAM" id="MobiDB-lite"/>
    </source>
</evidence>
<dbReference type="RefSeq" id="YP_009291573.1">
    <property type="nucleotide sequence ID" value="NC_031115.1"/>
</dbReference>
<keyword evidence="2" id="KW-0945">Host-virus interaction</keyword>
<comment type="subcellular location">
    <subcellularLocation>
        <location evidence="1">Virion</location>
    </subcellularLocation>
</comment>
<dbReference type="GO" id="GO:0098015">
    <property type="term" value="C:virus tail"/>
    <property type="evidence" value="ECO:0007669"/>
    <property type="project" value="UniProtKB-KW"/>
</dbReference>
<reference evidence="10 11" key="1">
    <citation type="submission" date="2016-04" db="EMBL/GenBank/DDBJ databases">
        <title>Comparative genomics of Morganella phages MP1 and MP2 define new clades among the T4 and T7-like Viruses.</title>
        <authorList>
            <person name="Pinto G."/>
            <person name="Oliveira A."/>
            <person name="Malgorzata L."/>
            <person name="Kropinski A."/>
            <person name="Azeredo J."/>
        </authorList>
    </citation>
    <scope>NUCLEOTIDE SEQUENCE [LARGE SCALE GENOMIC DNA]</scope>
</reference>
<evidence type="ECO:0000313" key="10">
    <source>
        <dbReference type="EMBL" id="ANM46347.1"/>
    </source>
</evidence>
<evidence type="ECO:0000256" key="5">
    <source>
        <dbReference type="ARBA" id="ARBA00022844"/>
    </source>
</evidence>
<evidence type="ECO:0000256" key="4">
    <source>
        <dbReference type="ARBA" id="ARBA00022804"/>
    </source>
</evidence>
<organism evidence="10 11">
    <name type="scientific">Morganella phage vB_MmoP_MP2</name>
    <dbReference type="NCBI Taxonomy" id="1852627"/>
    <lineage>
        <taxon>Viruses</taxon>
        <taxon>Duplodnaviria</taxon>
        <taxon>Heunggongvirae</taxon>
        <taxon>Uroviricota</taxon>
        <taxon>Caudoviricetes</taxon>
        <taxon>Autographivirales</taxon>
        <taxon>Autotranscriptaviridae</taxon>
        <taxon>Studiervirinae</taxon>
        <taxon>Minipunavirus</taxon>
        <taxon>Minipunavirus MP2</taxon>
    </lineage>
</organism>
<feature type="compositionally biased region" description="Low complexity" evidence="8">
    <location>
        <begin position="177"/>
        <end position="187"/>
    </location>
</feature>
<protein>
    <submittedName>
        <fullName evidence="10">Tail fiber protein</fullName>
    </submittedName>
</protein>
<keyword evidence="11" id="KW-1185">Reference proteome</keyword>
<keyword evidence="3" id="KW-1227">Viral tail protein</keyword>
<evidence type="ECO:0000256" key="2">
    <source>
        <dbReference type="ARBA" id="ARBA00022581"/>
    </source>
</evidence>
<dbReference type="KEGG" id="vg:29068275"/>
<feature type="compositionally biased region" description="Polar residues" evidence="8">
    <location>
        <begin position="188"/>
        <end position="200"/>
    </location>
</feature>
<keyword evidence="5" id="KW-0946">Virion</keyword>
<feature type="compositionally biased region" description="Low complexity" evidence="8">
    <location>
        <begin position="206"/>
        <end position="238"/>
    </location>
</feature>
<proteinExistence type="predicted"/>
<keyword evidence="6" id="KW-1233">Viral attachment to host adhesion receptor</keyword>
<gene>
    <name evidence="10" type="ORF">MP2_gp46</name>
</gene>
<evidence type="ECO:0000259" key="9">
    <source>
        <dbReference type="Pfam" id="PF03906"/>
    </source>
</evidence>
<dbReference type="InterPro" id="IPR005604">
    <property type="entry name" value="Phage_T7_tail_fibre-like_N"/>
</dbReference>
<evidence type="ECO:0000256" key="1">
    <source>
        <dbReference type="ARBA" id="ARBA00004328"/>
    </source>
</evidence>
<evidence type="ECO:0000256" key="3">
    <source>
        <dbReference type="ARBA" id="ARBA00022732"/>
    </source>
</evidence>
<dbReference type="Pfam" id="PF03906">
    <property type="entry name" value="Phage_T7_tail"/>
    <property type="match status" value="1"/>
</dbReference>
<feature type="domain" description="Bacteriophage T7 tail fibre protein-like N-terminal" evidence="9">
    <location>
        <begin position="1"/>
        <end position="131"/>
    </location>
</feature>
<dbReference type="Proteomes" id="UP000203821">
    <property type="component" value="Genome"/>
</dbReference>
<keyword evidence="7" id="KW-1160">Virus entry into host cell</keyword>
<accession>A0A192Y9V4</accession>
<evidence type="ECO:0000313" key="11">
    <source>
        <dbReference type="Proteomes" id="UP000203821"/>
    </source>
</evidence>
<feature type="region of interest" description="Disordered" evidence="8">
    <location>
        <begin position="177"/>
        <end position="260"/>
    </location>
</feature>
<sequence>MANVIKTVITYPLNGSTRDFQIPFEYLARKFVQVTLIGRDRKSLVNIQDYRFTSKTQITTTKTWGVGDGYELIELRRFTSATDRLVDFADGSILRAYDLNVSQIQTLHVAEEARDLTADTIGVNNEGHLDARGRRIVNVGDPVNALDAVNLKTIKEWNDGAYQSYLRAKEEAEKAARSATAAKTSESNSYSHMTQAGISEQRSKASESSAENSKNAAAASAQSAAQSAGSASNSAQEATGAKEYTKQQADRSYTEAERAKGYADSMGNAVDIGKVITEIDEPTGRVTWNGSHFYKSKDGSNTYSEWSSPNGYQKAWLGAYDDGRVLLSAFHSEYGWSNIRIPTGESGSMATKEWVNKMVYLPNDSVTRLKSPNGSYVVQVENGGIYGFKDTVKDIYTFAFKSGEPFFYDTSTINLKGKNDWPGFSLYRPNGSYVRMEANPENTEVLFNILGRNASGTNAHGFAIPTGHGTAATREWSNSQYVRKSPSYRRIWTGKFTKGDTITLSESIIGKVIAVKAYDRNRWETIHVLWAGSWATGAGNSVNMFTVSSNGRTLTSDYEAKYGYWTEIWVVE</sequence>
<dbReference type="EMBL" id="KX078568">
    <property type="protein sequence ID" value="ANM46347.1"/>
    <property type="molecule type" value="Genomic_DNA"/>
</dbReference>
<evidence type="ECO:0000256" key="6">
    <source>
        <dbReference type="ARBA" id="ARBA00023165"/>
    </source>
</evidence>
<feature type="compositionally biased region" description="Basic and acidic residues" evidence="8">
    <location>
        <begin position="243"/>
        <end position="260"/>
    </location>
</feature>
<keyword evidence="4" id="KW-1161">Viral attachment to host cell</keyword>
<dbReference type="GO" id="GO:0046718">
    <property type="term" value="P:symbiont entry into host cell"/>
    <property type="evidence" value="ECO:0007669"/>
    <property type="project" value="UniProtKB-KW"/>
</dbReference>
<dbReference type="GO" id="GO:0098671">
    <property type="term" value="P:adhesion receptor-mediated virion attachment to host cell"/>
    <property type="evidence" value="ECO:0007669"/>
    <property type="project" value="UniProtKB-KW"/>
</dbReference>
<dbReference type="OrthoDB" id="1382at10239"/>
<evidence type="ECO:0000256" key="7">
    <source>
        <dbReference type="ARBA" id="ARBA00023296"/>
    </source>
</evidence>
<name>A0A192Y9V4_9CAUD</name>
<dbReference type="GeneID" id="29068275"/>